<sequence>MKPNNVLQEEEDPNWSQNWCEATKAQSESEHEQYQDQALERLTGEPLDPGGALVPADGAQGVTDEGLQEGEMENRLFSCPIERLSLQEEECLQIGAGESLMKVAAEEKFKSFKAIQGATNSCKNV</sequence>
<feature type="compositionally biased region" description="Polar residues" evidence="1">
    <location>
        <begin position="14"/>
        <end position="26"/>
    </location>
</feature>
<accession>A0ABR3FCQ4</accession>
<reference evidence="2 3" key="1">
    <citation type="submission" date="2024-02" db="EMBL/GenBank/DDBJ databases">
        <title>A draft genome for the cacao thread blight pathogen Marasmius crinis-equi.</title>
        <authorList>
            <person name="Cohen S.P."/>
            <person name="Baruah I.K."/>
            <person name="Amoako-Attah I."/>
            <person name="Bukari Y."/>
            <person name="Meinhardt L.W."/>
            <person name="Bailey B.A."/>
        </authorList>
    </citation>
    <scope>NUCLEOTIDE SEQUENCE [LARGE SCALE GENOMIC DNA]</scope>
    <source>
        <strain evidence="2 3">GH-76</strain>
    </source>
</reference>
<evidence type="ECO:0000313" key="3">
    <source>
        <dbReference type="Proteomes" id="UP001465976"/>
    </source>
</evidence>
<keyword evidence="3" id="KW-1185">Reference proteome</keyword>
<evidence type="ECO:0000256" key="1">
    <source>
        <dbReference type="SAM" id="MobiDB-lite"/>
    </source>
</evidence>
<evidence type="ECO:0000313" key="2">
    <source>
        <dbReference type="EMBL" id="KAL0573089.1"/>
    </source>
</evidence>
<comment type="caution">
    <text evidence="2">The sequence shown here is derived from an EMBL/GenBank/DDBJ whole genome shotgun (WGS) entry which is preliminary data.</text>
</comment>
<proteinExistence type="predicted"/>
<feature type="region of interest" description="Disordered" evidence="1">
    <location>
        <begin position="1"/>
        <end position="70"/>
    </location>
</feature>
<protein>
    <submittedName>
        <fullName evidence="2">Uncharacterized protein</fullName>
    </submittedName>
</protein>
<organism evidence="2 3">
    <name type="scientific">Marasmius crinis-equi</name>
    <dbReference type="NCBI Taxonomy" id="585013"/>
    <lineage>
        <taxon>Eukaryota</taxon>
        <taxon>Fungi</taxon>
        <taxon>Dikarya</taxon>
        <taxon>Basidiomycota</taxon>
        <taxon>Agaricomycotina</taxon>
        <taxon>Agaricomycetes</taxon>
        <taxon>Agaricomycetidae</taxon>
        <taxon>Agaricales</taxon>
        <taxon>Marasmiineae</taxon>
        <taxon>Marasmiaceae</taxon>
        <taxon>Marasmius</taxon>
    </lineage>
</organism>
<dbReference type="Proteomes" id="UP001465976">
    <property type="component" value="Unassembled WGS sequence"/>
</dbReference>
<dbReference type="EMBL" id="JBAHYK010000546">
    <property type="protein sequence ID" value="KAL0573089.1"/>
    <property type="molecule type" value="Genomic_DNA"/>
</dbReference>
<name>A0ABR3FCQ4_9AGAR</name>
<gene>
    <name evidence="2" type="ORF">V5O48_008872</name>
</gene>
<feature type="compositionally biased region" description="Basic and acidic residues" evidence="1">
    <location>
        <begin position="27"/>
        <end position="43"/>
    </location>
</feature>